<keyword evidence="8 13" id="KW-0808">Transferase</keyword>
<feature type="domain" description="Phosphoribosyltransferase" evidence="14">
    <location>
        <begin position="7"/>
        <end position="143"/>
    </location>
</feature>
<sequence length="162" mass="17819">MGRELAADYANREPLIIGTLNGAFIFMADLVRAIDPLPDGTQMDFLRASSYIGASTTGEEAISLGLVSKIPISGRHILLIEDIIDTGKTLQELCARLRSQGAASVNTVTLLDKSARRQVDLQADYKGFEQCPDEFVVGYGLDYNEHYRSLPYIGVLRPECYS</sequence>
<comment type="subcellular location">
    <subcellularLocation>
        <location evidence="2 13">Cytoplasm</location>
    </subcellularLocation>
</comment>
<evidence type="ECO:0000256" key="3">
    <source>
        <dbReference type="ARBA" id="ARBA00004669"/>
    </source>
</evidence>
<evidence type="ECO:0000256" key="6">
    <source>
        <dbReference type="ARBA" id="ARBA00022490"/>
    </source>
</evidence>
<evidence type="ECO:0000256" key="8">
    <source>
        <dbReference type="ARBA" id="ARBA00022679"/>
    </source>
</evidence>
<dbReference type="InterPro" id="IPR000836">
    <property type="entry name" value="PRTase_dom"/>
</dbReference>
<dbReference type="SUPFAM" id="SSF53271">
    <property type="entry name" value="PRTase-like"/>
    <property type="match status" value="1"/>
</dbReference>
<keyword evidence="11 13" id="KW-0547">Nucleotide-binding</keyword>
<evidence type="ECO:0000256" key="13">
    <source>
        <dbReference type="RuleBase" id="RU364099"/>
    </source>
</evidence>
<dbReference type="Gene3D" id="3.40.50.2020">
    <property type="match status" value="1"/>
</dbReference>
<keyword evidence="12 13" id="KW-0460">Magnesium</keyword>
<dbReference type="NCBIfam" id="TIGR01203">
    <property type="entry name" value="HGPRTase"/>
    <property type="match status" value="1"/>
</dbReference>
<dbReference type="Proteomes" id="UP001491310">
    <property type="component" value="Unassembled WGS sequence"/>
</dbReference>
<comment type="similarity">
    <text evidence="4 13">Belongs to the purine/pyrimidine phosphoribosyltransferase family.</text>
</comment>
<organism evidence="15 16">
    <name type="scientific">Coccomyxa subellipsoidea</name>
    <dbReference type="NCBI Taxonomy" id="248742"/>
    <lineage>
        <taxon>Eukaryota</taxon>
        <taxon>Viridiplantae</taxon>
        <taxon>Chlorophyta</taxon>
        <taxon>core chlorophytes</taxon>
        <taxon>Trebouxiophyceae</taxon>
        <taxon>Trebouxiophyceae incertae sedis</taxon>
        <taxon>Coccomyxaceae</taxon>
        <taxon>Coccomyxa</taxon>
    </lineage>
</organism>
<comment type="pathway">
    <text evidence="3 13">Purine metabolism; IMP biosynthesis via salvage pathway; IMP from hypoxanthine: step 1/1.</text>
</comment>
<evidence type="ECO:0000313" key="15">
    <source>
        <dbReference type="EMBL" id="KAK9914831.1"/>
    </source>
</evidence>
<evidence type="ECO:0000256" key="9">
    <source>
        <dbReference type="ARBA" id="ARBA00022723"/>
    </source>
</evidence>
<comment type="catalytic activity">
    <reaction evidence="13">
        <text>IMP + diphosphate = hypoxanthine + 5-phospho-alpha-D-ribose 1-diphosphate</text>
        <dbReference type="Rhea" id="RHEA:17973"/>
        <dbReference type="ChEBI" id="CHEBI:17368"/>
        <dbReference type="ChEBI" id="CHEBI:33019"/>
        <dbReference type="ChEBI" id="CHEBI:58017"/>
        <dbReference type="ChEBI" id="CHEBI:58053"/>
        <dbReference type="EC" id="2.4.2.8"/>
    </reaction>
</comment>
<dbReference type="CDD" id="cd06223">
    <property type="entry name" value="PRTases_typeI"/>
    <property type="match status" value="1"/>
</dbReference>
<dbReference type="Pfam" id="PF00156">
    <property type="entry name" value="Pribosyltran"/>
    <property type="match status" value="1"/>
</dbReference>
<evidence type="ECO:0000256" key="2">
    <source>
        <dbReference type="ARBA" id="ARBA00004496"/>
    </source>
</evidence>
<evidence type="ECO:0000256" key="4">
    <source>
        <dbReference type="ARBA" id="ARBA00008391"/>
    </source>
</evidence>
<reference evidence="15 16" key="1">
    <citation type="journal article" date="2024" name="Nat. Commun.">
        <title>Phylogenomics reveals the evolutionary origins of lichenization in chlorophyte algae.</title>
        <authorList>
            <person name="Puginier C."/>
            <person name="Libourel C."/>
            <person name="Otte J."/>
            <person name="Skaloud P."/>
            <person name="Haon M."/>
            <person name="Grisel S."/>
            <person name="Petersen M."/>
            <person name="Berrin J.G."/>
            <person name="Delaux P.M."/>
            <person name="Dal Grande F."/>
            <person name="Keller J."/>
        </authorList>
    </citation>
    <scope>NUCLEOTIDE SEQUENCE [LARGE SCALE GENOMIC DNA]</scope>
    <source>
        <strain evidence="15 16">SAG 216-7</strain>
    </source>
</reference>
<keyword evidence="16" id="KW-1185">Reference proteome</keyword>
<dbReference type="InterPro" id="IPR050408">
    <property type="entry name" value="HGPRT"/>
</dbReference>
<dbReference type="EC" id="2.4.2.8" evidence="5 13"/>
<dbReference type="PANTHER" id="PTHR43340:SF1">
    <property type="entry name" value="HYPOXANTHINE PHOSPHORIBOSYLTRANSFERASE"/>
    <property type="match status" value="1"/>
</dbReference>
<gene>
    <name evidence="15" type="ORF">WJX75_001089</name>
</gene>
<evidence type="ECO:0000256" key="1">
    <source>
        <dbReference type="ARBA" id="ARBA00001946"/>
    </source>
</evidence>
<evidence type="ECO:0000313" key="16">
    <source>
        <dbReference type="Proteomes" id="UP001491310"/>
    </source>
</evidence>
<name>A0ABR2YT88_9CHLO</name>
<accession>A0ABR2YT88</accession>
<evidence type="ECO:0000256" key="7">
    <source>
        <dbReference type="ARBA" id="ARBA00022676"/>
    </source>
</evidence>
<evidence type="ECO:0000256" key="11">
    <source>
        <dbReference type="ARBA" id="ARBA00022741"/>
    </source>
</evidence>
<proteinExistence type="inferred from homology"/>
<keyword evidence="10 13" id="KW-0660">Purine salvage</keyword>
<evidence type="ECO:0000256" key="5">
    <source>
        <dbReference type="ARBA" id="ARBA00011895"/>
    </source>
</evidence>
<evidence type="ECO:0000256" key="10">
    <source>
        <dbReference type="ARBA" id="ARBA00022726"/>
    </source>
</evidence>
<comment type="cofactor">
    <cofactor evidence="1 13">
        <name>Mg(2+)</name>
        <dbReference type="ChEBI" id="CHEBI:18420"/>
    </cofactor>
</comment>
<evidence type="ECO:0000259" key="14">
    <source>
        <dbReference type="Pfam" id="PF00156"/>
    </source>
</evidence>
<keyword evidence="9 13" id="KW-0479">Metal-binding</keyword>
<evidence type="ECO:0000256" key="12">
    <source>
        <dbReference type="ARBA" id="ARBA00022842"/>
    </source>
</evidence>
<keyword evidence="6 13" id="KW-0963">Cytoplasm</keyword>
<protein>
    <recommendedName>
        <fullName evidence="5 13">Hypoxanthine phosphoribosyltransferase</fullName>
        <ecNumber evidence="5 13">2.4.2.8</ecNumber>
    </recommendedName>
</protein>
<keyword evidence="7 13" id="KW-0328">Glycosyltransferase</keyword>
<dbReference type="InterPro" id="IPR005904">
    <property type="entry name" value="Hxn_phspho_trans"/>
</dbReference>
<dbReference type="InterPro" id="IPR029057">
    <property type="entry name" value="PRTase-like"/>
</dbReference>
<dbReference type="PANTHER" id="PTHR43340">
    <property type="entry name" value="HYPOXANTHINE-GUANINE PHOSPHORIBOSYLTRANSFERASE"/>
    <property type="match status" value="1"/>
</dbReference>
<comment type="caution">
    <text evidence="15">The sequence shown here is derived from an EMBL/GenBank/DDBJ whole genome shotgun (WGS) entry which is preliminary data.</text>
</comment>
<dbReference type="EMBL" id="JALJOT010000005">
    <property type="protein sequence ID" value="KAK9914831.1"/>
    <property type="molecule type" value="Genomic_DNA"/>
</dbReference>